<dbReference type="Proteomes" id="UP000015101">
    <property type="component" value="Unassembled WGS sequence"/>
</dbReference>
<dbReference type="EMBL" id="KB096900">
    <property type="protein sequence ID" value="ESO00693.1"/>
    <property type="molecule type" value="Genomic_DNA"/>
</dbReference>
<keyword evidence="1" id="KW-0812">Transmembrane</keyword>
<gene>
    <name evidence="3" type="primary">20205485</name>
    <name evidence="2" type="ORF">HELRODRAFT_175678</name>
</gene>
<dbReference type="HOGENOM" id="CLU_1688660_0_0_1"/>
<dbReference type="AlphaFoldDB" id="T1F9I6"/>
<reference evidence="3" key="3">
    <citation type="submission" date="2015-06" db="UniProtKB">
        <authorList>
            <consortium name="EnsemblMetazoa"/>
        </authorList>
    </citation>
    <scope>IDENTIFICATION</scope>
</reference>
<keyword evidence="1" id="KW-0472">Membrane</keyword>
<dbReference type="EMBL" id="AMQM01005395">
    <property type="status" value="NOT_ANNOTATED_CDS"/>
    <property type="molecule type" value="Genomic_DNA"/>
</dbReference>
<reference evidence="4" key="1">
    <citation type="submission" date="2012-12" db="EMBL/GenBank/DDBJ databases">
        <authorList>
            <person name="Hellsten U."/>
            <person name="Grimwood J."/>
            <person name="Chapman J.A."/>
            <person name="Shapiro H."/>
            <person name="Aerts A."/>
            <person name="Otillar R.P."/>
            <person name="Terry A.Y."/>
            <person name="Boore J.L."/>
            <person name="Simakov O."/>
            <person name="Marletaz F."/>
            <person name="Cho S.-J."/>
            <person name="Edsinger-Gonzales E."/>
            <person name="Havlak P."/>
            <person name="Kuo D.-H."/>
            <person name="Larsson T."/>
            <person name="Lv J."/>
            <person name="Arendt D."/>
            <person name="Savage R."/>
            <person name="Osoegawa K."/>
            <person name="de Jong P."/>
            <person name="Lindberg D.R."/>
            <person name="Seaver E.C."/>
            <person name="Weisblat D.A."/>
            <person name="Putnam N.H."/>
            <person name="Grigoriev I.V."/>
            <person name="Rokhsar D.S."/>
        </authorList>
    </citation>
    <scope>NUCLEOTIDE SEQUENCE</scope>
</reference>
<accession>T1F9I6</accession>
<evidence type="ECO:0000313" key="3">
    <source>
        <dbReference type="EnsemblMetazoa" id="HelroP175678"/>
    </source>
</evidence>
<dbReference type="InParanoid" id="T1F9I6"/>
<protein>
    <submittedName>
        <fullName evidence="2 3">Uncharacterized protein</fullName>
    </submittedName>
</protein>
<keyword evidence="4" id="KW-1185">Reference proteome</keyword>
<name>T1F9I6_HELRO</name>
<proteinExistence type="predicted"/>
<evidence type="ECO:0000313" key="4">
    <source>
        <dbReference type="Proteomes" id="UP000015101"/>
    </source>
</evidence>
<dbReference type="EnsemblMetazoa" id="HelroT175678">
    <property type="protein sequence ID" value="HelroP175678"/>
    <property type="gene ID" value="HelroG175678"/>
</dbReference>
<dbReference type="CTD" id="20205485"/>
<sequence>MQRRRTRARASLPYLNDPEWIEITEEIRVKEQESKKWWAWRYRFMGRSVVPKLSELYHSTLAIGERGERFVMAKNGLSSRKEAEPIIRANPELLRHFEKVGEIMEVASELIWRIRRRIIINYLQLFGGASKTRKHRALVILSSALNYGIIALLAKA</sequence>
<dbReference type="KEGG" id="hro:HELRODRAFT_175678"/>
<keyword evidence="1" id="KW-1133">Transmembrane helix</keyword>
<organism evidence="3 4">
    <name type="scientific">Helobdella robusta</name>
    <name type="common">Californian leech</name>
    <dbReference type="NCBI Taxonomy" id="6412"/>
    <lineage>
        <taxon>Eukaryota</taxon>
        <taxon>Metazoa</taxon>
        <taxon>Spiralia</taxon>
        <taxon>Lophotrochozoa</taxon>
        <taxon>Annelida</taxon>
        <taxon>Clitellata</taxon>
        <taxon>Hirudinea</taxon>
        <taxon>Rhynchobdellida</taxon>
        <taxon>Glossiphoniidae</taxon>
        <taxon>Helobdella</taxon>
    </lineage>
</organism>
<dbReference type="GeneID" id="20205485"/>
<feature type="transmembrane region" description="Helical" evidence="1">
    <location>
        <begin position="137"/>
        <end position="154"/>
    </location>
</feature>
<reference evidence="2 4" key="2">
    <citation type="journal article" date="2013" name="Nature">
        <title>Insights into bilaterian evolution from three spiralian genomes.</title>
        <authorList>
            <person name="Simakov O."/>
            <person name="Marletaz F."/>
            <person name="Cho S.J."/>
            <person name="Edsinger-Gonzales E."/>
            <person name="Havlak P."/>
            <person name="Hellsten U."/>
            <person name="Kuo D.H."/>
            <person name="Larsson T."/>
            <person name="Lv J."/>
            <person name="Arendt D."/>
            <person name="Savage R."/>
            <person name="Osoegawa K."/>
            <person name="de Jong P."/>
            <person name="Grimwood J."/>
            <person name="Chapman J.A."/>
            <person name="Shapiro H."/>
            <person name="Aerts A."/>
            <person name="Otillar R.P."/>
            <person name="Terry A.Y."/>
            <person name="Boore J.L."/>
            <person name="Grigoriev I.V."/>
            <person name="Lindberg D.R."/>
            <person name="Seaver E.C."/>
            <person name="Weisblat D.A."/>
            <person name="Putnam N.H."/>
            <person name="Rokhsar D.S."/>
        </authorList>
    </citation>
    <scope>NUCLEOTIDE SEQUENCE</scope>
</reference>
<evidence type="ECO:0000313" key="2">
    <source>
        <dbReference type="EMBL" id="ESO00693.1"/>
    </source>
</evidence>
<dbReference type="RefSeq" id="XP_009021330.1">
    <property type="nucleotide sequence ID" value="XM_009023082.1"/>
</dbReference>
<evidence type="ECO:0000256" key="1">
    <source>
        <dbReference type="SAM" id="Phobius"/>
    </source>
</evidence>